<evidence type="ECO:0000313" key="2">
    <source>
        <dbReference type="EMBL" id="KAF8887013.1"/>
    </source>
</evidence>
<accession>A0A9P5NF73</accession>
<evidence type="ECO:0000259" key="1">
    <source>
        <dbReference type="Pfam" id="PF12770"/>
    </source>
</evidence>
<proteinExistence type="predicted"/>
<evidence type="ECO:0000313" key="3">
    <source>
        <dbReference type="Proteomes" id="UP000724874"/>
    </source>
</evidence>
<dbReference type="Pfam" id="PF12770">
    <property type="entry name" value="CHAT"/>
    <property type="match status" value="1"/>
</dbReference>
<dbReference type="Gene3D" id="1.25.40.10">
    <property type="entry name" value="Tetratricopeptide repeat domain"/>
    <property type="match status" value="4"/>
</dbReference>
<keyword evidence="3" id="KW-1185">Reference proteome</keyword>
<sequence length="1190" mass="131780">MDKRLKSLMATYLSITGEIPRFNGNPANLDDANEGPSTSEAVTMFDNSQFSDSLRRDGEANDLAFAAKLLTANYYETREETHINLAISFLQRAIGMITGEGEATAEALQDLGVAFYLRFDQSGDLRDLDQAIKKQKLAVDITSDSNARKSTYLSNLGNSISTRFEQTGQVNDLAEAIAVQQQSLALIPDGSADKPGLLNNLSASFEIRFKLTGNQDDLYKAIVFQQEALALIPGGHPSKALILGNLGTMLDVLYDQTGDLADLEKAIKYQKDALLLTPAAHPSRPRMLSNLGSSLNSRFKITKDIDIIEESIRLLQDAMDLTTDEYPGRPGILHSLGESVESRSIHTGSQSDLTRAIILKKKAASYLSDAHHSKPFYLSSIGSTYRKQFDLTGALGDIDKAIEYQQRAALLGPEEDIARRDYLNNLGVSFTTRYHYTEVLRDLEEAIKYFQQAFLSMPEDNTDKLRVLSNLGTALETQFGKTANSSDLEEAIKYQRHALLLIPDGSVDKAGVLVNLGNTLSTQFKQTKDTTFLDEAIKYMEEAAGLSTNDMEHGPSILNNLGNAYEEKYQYTKDLNDLEKAVQYQQQALHRVPDGHAARPGFLTNLASSAHSQFEATQEVNYLDQSIQLFRSAATSNIGPPLVRFKAARTWSELASEYNLPSAMDAYTVAMNLIPQVAWVGDNISKRHAQLAEIGDFPREAATYALQAQTADLALEWLEQGRSIIWNQLLSLHTPIDDLHEKYPDIGSDFLETSQKLYNAGVRQQERLLLSDYEGFSLEEESQQHHRLAERWEGLLKRIRLLSGFEDFLLPKRMAILRNAATTGPIVVINVHRSKCDALILEPGQDHVKHIPLKSLRYEDVQKMQDTLKKNLYSHNVRSREARAGGSYPGLAKPQMSSLDTMVSDMYKKIVEPILDGLDLKAASPDKSNLPRIWWCPTGPLTFLPLHAACEDIQRSGDGTSTYVVSSYTPTVNALLVAKTAQLQPAKRILGIAMAHTPNLPSLPNAETELNEIGKMFGSNAQLEWNYQQFRNEEATAQKILSEMADSSWVHLACHAVQDIAEPTESGLCLYDQRLNIMDIIAKPFPNADLAFLSACETATGDEKASDEALHITGGMLGAGYRGVIGTMWSIPDEVAPIVASSVYRALLSDGEPNSERAAYALHEAVKELRKSEAFGKVFYAWAPFVHFGI</sequence>
<dbReference type="Pfam" id="PF13374">
    <property type="entry name" value="TPR_10"/>
    <property type="match status" value="1"/>
</dbReference>
<dbReference type="PANTHER" id="PTHR19959">
    <property type="entry name" value="KINESIN LIGHT CHAIN"/>
    <property type="match status" value="1"/>
</dbReference>
<reference evidence="2" key="1">
    <citation type="submission" date="2020-11" db="EMBL/GenBank/DDBJ databases">
        <authorList>
            <consortium name="DOE Joint Genome Institute"/>
            <person name="Ahrendt S."/>
            <person name="Riley R."/>
            <person name="Andreopoulos W."/>
            <person name="LaButti K."/>
            <person name="Pangilinan J."/>
            <person name="Ruiz-duenas F.J."/>
            <person name="Barrasa J.M."/>
            <person name="Sanchez-Garcia M."/>
            <person name="Camarero S."/>
            <person name="Miyauchi S."/>
            <person name="Serrano A."/>
            <person name="Linde D."/>
            <person name="Babiker R."/>
            <person name="Drula E."/>
            <person name="Ayuso-Fernandez I."/>
            <person name="Pacheco R."/>
            <person name="Padilla G."/>
            <person name="Ferreira P."/>
            <person name="Barriuso J."/>
            <person name="Kellner H."/>
            <person name="Castanera R."/>
            <person name="Alfaro M."/>
            <person name="Ramirez L."/>
            <person name="Pisabarro A.G."/>
            <person name="Kuo A."/>
            <person name="Tritt A."/>
            <person name="Lipzen A."/>
            <person name="He G."/>
            <person name="Yan M."/>
            <person name="Ng V."/>
            <person name="Cullen D."/>
            <person name="Martin F."/>
            <person name="Rosso M.-N."/>
            <person name="Henrissat B."/>
            <person name="Hibbett D."/>
            <person name="Martinez A.T."/>
            <person name="Grigoriev I.V."/>
        </authorList>
    </citation>
    <scope>NUCLEOTIDE SEQUENCE</scope>
    <source>
        <strain evidence="2">AH 44721</strain>
    </source>
</reference>
<dbReference type="PANTHER" id="PTHR19959:SF119">
    <property type="entry name" value="FUNGAL LIPASE-LIKE DOMAIN-CONTAINING PROTEIN"/>
    <property type="match status" value="1"/>
</dbReference>
<dbReference type="AlphaFoldDB" id="A0A9P5NF73"/>
<dbReference type="InterPro" id="IPR011990">
    <property type="entry name" value="TPR-like_helical_dom_sf"/>
</dbReference>
<dbReference type="InterPro" id="IPR024983">
    <property type="entry name" value="CHAT_dom"/>
</dbReference>
<dbReference type="EMBL" id="JADNYJ010000092">
    <property type="protein sequence ID" value="KAF8887013.1"/>
    <property type="molecule type" value="Genomic_DNA"/>
</dbReference>
<protein>
    <submittedName>
        <fullName evidence="2">CHAT domain-containing protein</fullName>
    </submittedName>
</protein>
<dbReference type="OrthoDB" id="9991317at2759"/>
<dbReference type="SMART" id="SM00028">
    <property type="entry name" value="TPR"/>
    <property type="match status" value="3"/>
</dbReference>
<name>A0A9P5NF73_GYMJU</name>
<dbReference type="Proteomes" id="UP000724874">
    <property type="component" value="Unassembled WGS sequence"/>
</dbReference>
<comment type="caution">
    <text evidence="2">The sequence shown here is derived from an EMBL/GenBank/DDBJ whole genome shotgun (WGS) entry which is preliminary data.</text>
</comment>
<organism evidence="2 3">
    <name type="scientific">Gymnopilus junonius</name>
    <name type="common">Spectacular rustgill mushroom</name>
    <name type="synonym">Gymnopilus spectabilis subsp. junonius</name>
    <dbReference type="NCBI Taxonomy" id="109634"/>
    <lineage>
        <taxon>Eukaryota</taxon>
        <taxon>Fungi</taxon>
        <taxon>Dikarya</taxon>
        <taxon>Basidiomycota</taxon>
        <taxon>Agaricomycotina</taxon>
        <taxon>Agaricomycetes</taxon>
        <taxon>Agaricomycetidae</taxon>
        <taxon>Agaricales</taxon>
        <taxon>Agaricineae</taxon>
        <taxon>Hymenogastraceae</taxon>
        <taxon>Gymnopilus</taxon>
    </lineage>
</organism>
<dbReference type="InterPro" id="IPR019734">
    <property type="entry name" value="TPR_rpt"/>
</dbReference>
<gene>
    <name evidence="2" type="ORF">CPB84DRAFT_1733574</name>
</gene>
<feature type="domain" description="CHAT" evidence="1">
    <location>
        <begin position="906"/>
        <end position="1189"/>
    </location>
</feature>
<dbReference type="SUPFAM" id="SSF81901">
    <property type="entry name" value="HCP-like"/>
    <property type="match status" value="1"/>
</dbReference>